<proteinExistence type="predicted"/>
<organism evidence="1 2">
    <name type="scientific">Streptacidiphilus monticola</name>
    <dbReference type="NCBI Taxonomy" id="2161674"/>
    <lineage>
        <taxon>Bacteria</taxon>
        <taxon>Bacillati</taxon>
        <taxon>Actinomycetota</taxon>
        <taxon>Actinomycetes</taxon>
        <taxon>Kitasatosporales</taxon>
        <taxon>Streptomycetaceae</taxon>
        <taxon>Streptacidiphilus</taxon>
    </lineage>
</organism>
<dbReference type="Proteomes" id="UP001596174">
    <property type="component" value="Unassembled WGS sequence"/>
</dbReference>
<evidence type="ECO:0000313" key="1">
    <source>
        <dbReference type="EMBL" id="MFC5910787.1"/>
    </source>
</evidence>
<evidence type="ECO:0000313" key="2">
    <source>
        <dbReference type="Proteomes" id="UP001596174"/>
    </source>
</evidence>
<accession>A0ABW1GB57</accession>
<comment type="caution">
    <text evidence="1">The sequence shown here is derived from an EMBL/GenBank/DDBJ whole genome shotgun (WGS) entry which is preliminary data.</text>
</comment>
<gene>
    <name evidence="1" type="ORF">ACFP3V_26725</name>
</gene>
<sequence length="128" mass="13326">MGLGPRKVGPVAAAELLRLAAQVERDLLAAGIRARPYDVSGDRSDAWAGVEVEVDEFDDPAGGVWLHWKLPVELDESILLGTGEVHAPLAAGVVALLNALGYVAAPGQDSLRPYAVKVHGGPIGRDSA</sequence>
<reference evidence="2" key="1">
    <citation type="journal article" date="2019" name="Int. J. Syst. Evol. Microbiol.">
        <title>The Global Catalogue of Microorganisms (GCM) 10K type strain sequencing project: providing services to taxonomists for standard genome sequencing and annotation.</title>
        <authorList>
            <consortium name="The Broad Institute Genomics Platform"/>
            <consortium name="The Broad Institute Genome Sequencing Center for Infectious Disease"/>
            <person name="Wu L."/>
            <person name="Ma J."/>
        </authorList>
    </citation>
    <scope>NUCLEOTIDE SEQUENCE [LARGE SCALE GENOMIC DNA]</scope>
    <source>
        <strain evidence="2">JCM 4816</strain>
    </source>
</reference>
<keyword evidence="2" id="KW-1185">Reference proteome</keyword>
<dbReference type="RefSeq" id="WP_380588585.1">
    <property type="nucleotide sequence ID" value="NZ_JBHSQJ010000136.1"/>
</dbReference>
<protein>
    <submittedName>
        <fullName evidence="1">Uncharacterized protein</fullName>
    </submittedName>
</protein>
<dbReference type="EMBL" id="JBHSQJ010000136">
    <property type="protein sequence ID" value="MFC5910787.1"/>
    <property type="molecule type" value="Genomic_DNA"/>
</dbReference>
<name>A0ABW1GB57_9ACTN</name>